<dbReference type="HOGENOM" id="CLU_623895_0_0_6"/>
<evidence type="ECO:0000313" key="3">
    <source>
        <dbReference type="Proteomes" id="UP000009282"/>
    </source>
</evidence>
<dbReference type="KEGG" id="gni:GNIT_1324"/>
<protein>
    <submittedName>
        <fullName evidence="2">Putative conserved secreted protein</fullName>
    </submittedName>
</protein>
<feature type="chain" id="PRO_5003467518" evidence="1">
    <location>
        <begin position="26"/>
        <end position="438"/>
    </location>
</feature>
<dbReference type="EMBL" id="CP003060">
    <property type="protein sequence ID" value="AEP29448.1"/>
    <property type="molecule type" value="Genomic_DNA"/>
</dbReference>
<keyword evidence="1" id="KW-0732">Signal</keyword>
<dbReference type="eggNOG" id="COG4773">
    <property type="taxonomic scope" value="Bacteria"/>
</dbReference>
<evidence type="ECO:0000313" key="2">
    <source>
        <dbReference type="EMBL" id="AEP29448.1"/>
    </source>
</evidence>
<evidence type="ECO:0000256" key="1">
    <source>
        <dbReference type="SAM" id="SignalP"/>
    </source>
</evidence>
<accession>G4QGC3</accession>
<proteinExistence type="predicted"/>
<sequence>MENVFSAFILSFGVASVSLSGVALAQETEWDMDEWGEEEKAPKSFSGFVELAAGVRLSSDPVINTDKTLADLRAQLQWDKDFEASRVKFTADLYYDGVLDQTKLQIRELAWQGSLDSIVSLGEWSKKFDIKVGQQVLTWGTGDYVFLNDLFPKDFQSFFAGRDDDYLKAPSLAAKVSGFFDWANVDAVITPKFSPDNYINGDYFSFFSPFAGANVAPGFEVSSPNKPSSPEYALRVYKTIGSTEYAVYAYDGFHKSPASFTEFGEPYFSGLRVYGASAITPFASGLLNMEMAYYDSKDDAQGRDPLVPNSQSRWLVGYEQELVKNLTGSAQLYVERMSNFDALKASSLTPEFDPNKSRVLFTQRLMYRALQQTLTLNAFNFYSTSDEDGYLKLSADYSPVDQWQLSGGFNVFYGKERFSFFNQFEDASNAFVRFKYYY</sequence>
<reference evidence="2 3" key="1">
    <citation type="journal article" date="2011" name="J. Bacteriol.">
        <title>Complete genome sequence of seawater bacterium Glaciecola nitratireducens FR1064T.</title>
        <authorList>
            <person name="Bian F."/>
            <person name="Qin Q.L."/>
            <person name="Xie B.B."/>
            <person name="Shu Y.L."/>
            <person name="Zhang X.Y."/>
            <person name="Yu Y."/>
            <person name="Chen B."/>
            <person name="Chen X.L."/>
            <person name="Zhou B.C."/>
            <person name="Zhang Y.Z."/>
        </authorList>
    </citation>
    <scope>NUCLEOTIDE SEQUENCE [LARGE SCALE GENOMIC DNA]</scope>
    <source>
        <strain evidence="3">JCM 12485 / KCTC 12276 / FR1064</strain>
    </source>
</reference>
<gene>
    <name evidence="2" type="ordered locus">GNIT_1324</name>
</gene>
<dbReference type="RefSeq" id="WP_014108322.1">
    <property type="nucleotide sequence ID" value="NC_016041.1"/>
</dbReference>
<dbReference type="OrthoDB" id="9769143at2"/>
<name>G4QGC3_GLANF</name>
<organism evidence="2 3">
    <name type="scientific">Glaciecola nitratireducens (strain JCM 12485 / KCTC 12276 / FR1064)</name>
    <dbReference type="NCBI Taxonomy" id="1085623"/>
    <lineage>
        <taxon>Bacteria</taxon>
        <taxon>Pseudomonadati</taxon>
        <taxon>Pseudomonadota</taxon>
        <taxon>Gammaproteobacteria</taxon>
        <taxon>Alteromonadales</taxon>
        <taxon>Alteromonadaceae</taxon>
        <taxon>Brumicola</taxon>
    </lineage>
</organism>
<dbReference type="AlphaFoldDB" id="G4QGC3"/>
<feature type="signal peptide" evidence="1">
    <location>
        <begin position="1"/>
        <end position="25"/>
    </location>
</feature>
<dbReference type="STRING" id="1085623.GNIT_1324"/>
<dbReference type="Proteomes" id="UP000009282">
    <property type="component" value="Chromosome"/>
</dbReference>
<keyword evidence="3" id="KW-1185">Reference proteome</keyword>